<comment type="caution">
    <text evidence="2">The sequence shown here is derived from an EMBL/GenBank/DDBJ whole genome shotgun (WGS) entry which is preliminary data.</text>
</comment>
<proteinExistence type="predicted"/>
<feature type="domain" description="YdhG-like" evidence="1">
    <location>
        <begin position="19"/>
        <end position="114"/>
    </location>
</feature>
<sequence length="137" mass="14936">MNAAEQIDQLIAGLGDWRGDTLAKVRKCFIGADPEIVEEWKWMGSPAWSRDGLIAVGDAHKAKVKVTFAYGASLPDPDGVFNGKDNGKTRRSIEIFEGDTVNADALETLIRAAISYNLDNLKKNAGKRARKDTDKAS</sequence>
<dbReference type="AlphaFoldDB" id="A0A942EBN4"/>
<reference evidence="2" key="1">
    <citation type="submission" date="2021-04" db="EMBL/GenBank/DDBJ databases">
        <title>Devosia litorisediminis sp. nov., isolated from a sand dune.</title>
        <authorList>
            <person name="Park S."/>
            <person name="Yoon J.-H."/>
        </authorList>
    </citation>
    <scope>NUCLEOTIDE SEQUENCE</scope>
    <source>
        <strain evidence="2">BSSL-BM10</strain>
    </source>
</reference>
<dbReference type="Pfam" id="PF08818">
    <property type="entry name" value="DUF1801"/>
    <property type="match status" value="1"/>
</dbReference>
<accession>A0A942EBN4</accession>
<protein>
    <submittedName>
        <fullName evidence="2">DUF1801 domain-containing protein</fullName>
    </submittedName>
</protein>
<dbReference type="Proteomes" id="UP000678281">
    <property type="component" value="Unassembled WGS sequence"/>
</dbReference>
<evidence type="ECO:0000313" key="2">
    <source>
        <dbReference type="EMBL" id="MBS3849419.1"/>
    </source>
</evidence>
<evidence type="ECO:0000313" key="3">
    <source>
        <dbReference type="Proteomes" id="UP000678281"/>
    </source>
</evidence>
<dbReference type="SUPFAM" id="SSF159888">
    <property type="entry name" value="YdhG-like"/>
    <property type="match status" value="1"/>
</dbReference>
<keyword evidence="3" id="KW-1185">Reference proteome</keyword>
<evidence type="ECO:0000259" key="1">
    <source>
        <dbReference type="Pfam" id="PF08818"/>
    </source>
</evidence>
<dbReference type="InterPro" id="IPR014922">
    <property type="entry name" value="YdhG-like"/>
</dbReference>
<gene>
    <name evidence="2" type="ORF">KD146_11990</name>
</gene>
<organism evidence="2 3">
    <name type="scientific">Devosia litorisediminis</name>
    <dbReference type="NCBI Taxonomy" id="2829817"/>
    <lineage>
        <taxon>Bacteria</taxon>
        <taxon>Pseudomonadati</taxon>
        <taxon>Pseudomonadota</taxon>
        <taxon>Alphaproteobacteria</taxon>
        <taxon>Hyphomicrobiales</taxon>
        <taxon>Devosiaceae</taxon>
        <taxon>Devosia</taxon>
    </lineage>
</organism>
<name>A0A942EBN4_9HYPH</name>
<dbReference type="EMBL" id="JAGXTP010000001">
    <property type="protein sequence ID" value="MBS3849419.1"/>
    <property type="molecule type" value="Genomic_DNA"/>
</dbReference>